<evidence type="ECO:0000256" key="1">
    <source>
        <dbReference type="ARBA" id="ARBA00022679"/>
    </source>
</evidence>
<sequence>MTFSSSRTDRTDRSGPYRVWRADWAKDEALLKCIRHEVFVVEQNVPESLEWDGLDAQCRHILVADRDGRPVATGRMDRHGKIGRMAVLRPHRQHGAGSLVLEELLAWAREAGLAECYLYAQTHALTFYHRHGFVEEGFVFYEAGIPHLTMRRPAANPIRCLLDSRAKRFHALLKLLRMSRRELWIDAPTPDFGGGPMDTVLTEIKRLAH</sequence>
<evidence type="ECO:0000259" key="3">
    <source>
        <dbReference type="PROSITE" id="PS51186"/>
    </source>
</evidence>
<dbReference type="GO" id="GO:0016747">
    <property type="term" value="F:acyltransferase activity, transferring groups other than amino-acyl groups"/>
    <property type="evidence" value="ECO:0007669"/>
    <property type="project" value="InterPro"/>
</dbReference>
<dbReference type="Pfam" id="PF13673">
    <property type="entry name" value="Acetyltransf_10"/>
    <property type="match status" value="1"/>
</dbReference>
<dbReference type="InterPro" id="IPR000182">
    <property type="entry name" value="GNAT_dom"/>
</dbReference>
<dbReference type="AlphaFoldDB" id="T0ZUL3"/>
<dbReference type="PANTHER" id="PTHR43877">
    <property type="entry name" value="AMINOALKYLPHOSPHONATE N-ACETYLTRANSFERASE-RELATED-RELATED"/>
    <property type="match status" value="1"/>
</dbReference>
<name>T0ZUL3_9ZZZZ</name>
<proteinExistence type="predicted"/>
<dbReference type="SUPFAM" id="SSF55729">
    <property type="entry name" value="Acyl-CoA N-acyltransferases (Nat)"/>
    <property type="match status" value="1"/>
</dbReference>
<dbReference type="Gene3D" id="3.40.630.30">
    <property type="match status" value="1"/>
</dbReference>
<dbReference type="CDD" id="cd04301">
    <property type="entry name" value="NAT_SF"/>
    <property type="match status" value="1"/>
</dbReference>
<dbReference type="EMBL" id="AUZZ01009457">
    <property type="protein sequence ID" value="EQD33575.1"/>
    <property type="molecule type" value="Genomic_DNA"/>
</dbReference>
<feature type="domain" description="N-acetyltransferase" evidence="3">
    <location>
        <begin position="17"/>
        <end position="155"/>
    </location>
</feature>
<feature type="non-terminal residue" evidence="4">
    <location>
        <position position="209"/>
    </location>
</feature>
<keyword evidence="1 4" id="KW-0808">Transferase</keyword>
<evidence type="ECO:0000256" key="2">
    <source>
        <dbReference type="ARBA" id="ARBA00023315"/>
    </source>
</evidence>
<accession>T0ZUL3</accession>
<reference evidence="4" key="2">
    <citation type="journal article" date="2014" name="ISME J.">
        <title>Microbial stratification in low pH oxic and suboxic macroscopic growths along an acid mine drainage.</title>
        <authorList>
            <person name="Mendez-Garcia C."/>
            <person name="Mesa V."/>
            <person name="Sprenger R.R."/>
            <person name="Richter M."/>
            <person name="Diez M.S."/>
            <person name="Solano J."/>
            <person name="Bargiela R."/>
            <person name="Golyshina O.V."/>
            <person name="Manteca A."/>
            <person name="Ramos J.L."/>
            <person name="Gallego J.R."/>
            <person name="Llorente I."/>
            <person name="Martins Dos Santos V.A."/>
            <person name="Jensen O.N."/>
            <person name="Pelaez A.I."/>
            <person name="Sanchez J."/>
            <person name="Ferrer M."/>
        </authorList>
    </citation>
    <scope>NUCLEOTIDE SEQUENCE</scope>
</reference>
<organism evidence="4">
    <name type="scientific">mine drainage metagenome</name>
    <dbReference type="NCBI Taxonomy" id="410659"/>
    <lineage>
        <taxon>unclassified sequences</taxon>
        <taxon>metagenomes</taxon>
        <taxon>ecological metagenomes</taxon>
    </lineage>
</organism>
<dbReference type="InterPro" id="IPR050832">
    <property type="entry name" value="Bact_Acetyltransf"/>
</dbReference>
<gene>
    <name evidence="4" type="ORF">B2A_13080</name>
</gene>
<reference evidence="4" key="1">
    <citation type="submission" date="2013-08" db="EMBL/GenBank/DDBJ databases">
        <authorList>
            <person name="Mendez C."/>
            <person name="Richter M."/>
            <person name="Ferrer M."/>
            <person name="Sanchez J."/>
        </authorList>
    </citation>
    <scope>NUCLEOTIDE SEQUENCE</scope>
</reference>
<keyword evidence="2" id="KW-0012">Acyltransferase</keyword>
<dbReference type="InterPro" id="IPR016181">
    <property type="entry name" value="Acyl_CoA_acyltransferase"/>
</dbReference>
<protein>
    <submittedName>
        <fullName evidence="4">GCN5-related N-acetyltransferase</fullName>
    </submittedName>
</protein>
<dbReference type="PROSITE" id="PS51186">
    <property type="entry name" value="GNAT"/>
    <property type="match status" value="1"/>
</dbReference>
<evidence type="ECO:0000313" key="4">
    <source>
        <dbReference type="EMBL" id="EQD33575.1"/>
    </source>
</evidence>
<comment type="caution">
    <text evidence="4">The sequence shown here is derived from an EMBL/GenBank/DDBJ whole genome shotgun (WGS) entry which is preliminary data.</text>
</comment>